<comment type="subcellular location">
    <subcellularLocation>
        <location evidence="1">Nucleus</location>
    </subcellularLocation>
</comment>
<dbReference type="Pfam" id="PF00808">
    <property type="entry name" value="CBFD_NFYB_HMF"/>
    <property type="match status" value="1"/>
</dbReference>
<evidence type="ECO:0000256" key="6">
    <source>
        <dbReference type="ARBA" id="ARBA00075891"/>
    </source>
</evidence>
<feature type="compositionally biased region" description="Basic residues" evidence="7">
    <location>
        <begin position="230"/>
        <end position="239"/>
    </location>
</feature>
<dbReference type="EMBL" id="LN890961">
    <property type="protein sequence ID" value="CUS14213.1"/>
    <property type="molecule type" value="Genomic_DNA"/>
</dbReference>
<evidence type="ECO:0000313" key="10">
    <source>
        <dbReference type="Proteomes" id="UP001412239"/>
    </source>
</evidence>
<name>A0A292Q620_9PEZI</name>
<dbReference type="GO" id="GO:0016251">
    <property type="term" value="F:RNA polymerase II general transcription initiation factor activity"/>
    <property type="evidence" value="ECO:0007669"/>
    <property type="project" value="TreeGrafter"/>
</dbReference>
<feature type="compositionally biased region" description="Gly residues" evidence="7">
    <location>
        <begin position="204"/>
        <end position="223"/>
    </location>
</feature>
<organism evidence="9 10">
    <name type="scientific">Tuber aestivum</name>
    <name type="common">summer truffle</name>
    <dbReference type="NCBI Taxonomy" id="59557"/>
    <lineage>
        <taxon>Eukaryota</taxon>
        <taxon>Fungi</taxon>
        <taxon>Dikarya</taxon>
        <taxon>Ascomycota</taxon>
        <taxon>Pezizomycotina</taxon>
        <taxon>Pezizomycetes</taxon>
        <taxon>Pezizales</taxon>
        <taxon>Tuberaceae</taxon>
        <taxon>Tuber</taxon>
    </lineage>
</organism>
<sequence>MSHPTDEEMSGYFPYNSTHPIPGVAGSLLPPFPPHHQLPSAAPAPLVPPTTPVTEKTGRGRGRRGRGAAAANIPNTPTTPFNTTFPANGESSSAGGGGGGSAATGRTGVIIKTKFPVARIKRIMQADEDVGKVAQVTPVVVSKALELFMVSLCDKAALQARMRNSKRITAGHLKEAVLHEDQFDFLAEIIAKVPDIPLPAESQGGAGSGSGGDAEEGASGGGDATTPSTKKGRKPRQRKVKDEDAFN</sequence>
<evidence type="ECO:0000259" key="8">
    <source>
        <dbReference type="Pfam" id="PF00808"/>
    </source>
</evidence>
<dbReference type="Gene3D" id="1.10.20.10">
    <property type="entry name" value="Histone, subunit A"/>
    <property type="match status" value="1"/>
</dbReference>
<evidence type="ECO:0000256" key="2">
    <source>
        <dbReference type="ARBA" id="ARBA00023242"/>
    </source>
</evidence>
<dbReference type="GO" id="GO:0001046">
    <property type="term" value="F:core promoter sequence-specific DNA binding"/>
    <property type="evidence" value="ECO:0007669"/>
    <property type="project" value="TreeGrafter"/>
</dbReference>
<dbReference type="PANTHER" id="PTHR10252:SF5">
    <property type="entry name" value="DR1-ASSOCIATED COREPRESSOR"/>
    <property type="match status" value="1"/>
</dbReference>
<dbReference type="SUPFAM" id="SSF47113">
    <property type="entry name" value="Histone-fold"/>
    <property type="match status" value="1"/>
</dbReference>
<evidence type="ECO:0000313" key="9">
    <source>
        <dbReference type="EMBL" id="CUS14213.1"/>
    </source>
</evidence>
<dbReference type="AlphaFoldDB" id="A0A292Q620"/>
<protein>
    <recommendedName>
        <fullName evidence="5">NCT transcriptional regulatory complex subunit A</fullName>
    </recommendedName>
    <alternativeName>
        <fullName evidence="6">Negative cofactor 2 AB</fullName>
    </alternativeName>
</protein>
<gene>
    <name evidence="9" type="ORF">GSTUAT00001727001</name>
</gene>
<evidence type="ECO:0000256" key="7">
    <source>
        <dbReference type="SAM" id="MobiDB-lite"/>
    </source>
</evidence>
<feature type="domain" description="Transcription factor CBF/NF-Y/archaeal histone" evidence="8">
    <location>
        <begin position="114"/>
        <end position="177"/>
    </location>
</feature>
<evidence type="ECO:0000256" key="4">
    <source>
        <dbReference type="ARBA" id="ARBA00065307"/>
    </source>
</evidence>
<feature type="compositionally biased region" description="Low complexity" evidence="7">
    <location>
        <begin position="67"/>
        <end position="93"/>
    </location>
</feature>
<dbReference type="Proteomes" id="UP001412239">
    <property type="component" value="Unassembled WGS sequence"/>
</dbReference>
<dbReference type="InterPro" id="IPR009072">
    <property type="entry name" value="Histone-fold"/>
</dbReference>
<evidence type="ECO:0000256" key="1">
    <source>
        <dbReference type="ARBA" id="ARBA00004123"/>
    </source>
</evidence>
<keyword evidence="2" id="KW-0539">Nucleus</keyword>
<dbReference type="GO" id="GO:0046982">
    <property type="term" value="F:protein heterodimerization activity"/>
    <property type="evidence" value="ECO:0007669"/>
    <property type="project" value="InterPro"/>
</dbReference>
<feature type="region of interest" description="Disordered" evidence="7">
    <location>
        <begin position="198"/>
        <end position="247"/>
    </location>
</feature>
<dbReference type="InterPro" id="IPR003958">
    <property type="entry name" value="CBFA_NFYB_domain"/>
</dbReference>
<feature type="region of interest" description="Disordered" evidence="7">
    <location>
        <begin position="26"/>
        <end position="105"/>
    </location>
</feature>
<dbReference type="FunFam" id="1.10.20.10:FF:000036">
    <property type="entry name" value="CBF/NF-Y family transcription factor"/>
    <property type="match status" value="1"/>
</dbReference>
<dbReference type="CDD" id="cd22906">
    <property type="entry name" value="HFD_DRAP1"/>
    <property type="match status" value="1"/>
</dbReference>
<dbReference type="GO" id="GO:0017054">
    <property type="term" value="C:negative cofactor 2 complex"/>
    <property type="evidence" value="ECO:0007669"/>
    <property type="project" value="TreeGrafter"/>
</dbReference>
<proteinExistence type="inferred from homology"/>
<keyword evidence="10" id="KW-1185">Reference proteome</keyword>
<evidence type="ECO:0000256" key="5">
    <source>
        <dbReference type="ARBA" id="ARBA00072430"/>
    </source>
</evidence>
<comment type="similarity">
    <text evidence="3">Belongs to the NC2 alpha/DRAP1 family.</text>
</comment>
<comment type="subunit">
    <text evidence="4">Forms the NCT transcriptional regulatory complex with nctB and mot1.</text>
</comment>
<reference evidence="9" key="1">
    <citation type="submission" date="2015-10" db="EMBL/GenBank/DDBJ databases">
        <authorList>
            <person name="Regsiter A."/>
            <person name="william w."/>
        </authorList>
    </citation>
    <scope>NUCLEOTIDE SEQUENCE</scope>
    <source>
        <strain evidence="9">Montdore</strain>
    </source>
</reference>
<dbReference type="PANTHER" id="PTHR10252">
    <property type="entry name" value="HISTONE-LIKE TRANSCRIPTION FACTOR CCAAT-RELATED"/>
    <property type="match status" value="1"/>
</dbReference>
<dbReference type="InterPro" id="IPR050568">
    <property type="entry name" value="Transcr_DNA_Rep_Reg"/>
</dbReference>
<accession>A0A292Q620</accession>
<evidence type="ECO:0000256" key="3">
    <source>
        <dbReference type="ARBA" id="ARBA00061393"/>
    </source>
</evidence>